<dbReference type="GO" id="GO:0000932">
    <property type="term" value="C:P-body"/>
    <property type="evidence" value="ECO:0007669"/>
    <property type="project" value="TreeGrafter"/>
</dbReference>
<feature type="non-terminal residue" evidence="7">
    <location>
        <position position="1"/>
    </location>
</feature>
<evidence type="ECO:0000313" key="7">
    <source>
        <dbReference type="EMBL" id="CAL4182249.1"/>
    </source>
</evidence>
<name>A0AAV2SBL4_MEGNR</name>
<feature type="compositionally biased region" description="Polar residues" evidence="5">
    <location>
        <begin position="290"/>
        <end position="299"/>
    </location>
</feature>
<feature type="compositionally biased region" description="Polar residues" evidence="5">
    <location>
        <begin position="473"/>
        <end position="485"/>
    </location>
</feature>
<reference evidence="7 8" key="1">
    <citation type="submission" date="2024-05" db="EMBL/GenBank/DDBJ databases">
        <authorList>
            <person name="Wallberg A."/>
        </authorList>
    </citation>
    <scope>NUCLEOTIDE SEQUENCE [LARGE SCALE GENOMIC DNA]</scope>
</reference>
<keyword evidence="4" id="KW-0677">Repeat</keyword>
<keyword evidence="8" id="KW-1185">Reference proteome</keyword>
<comment type="subcellular location">
    <subcellularLocation>
        <location evidence="1">Cytoplasm</location>
    </subcellularLocation>
</comment>
<feature type="compositionally biased region" description="Polar residues" evidence="5">
    <location>
        <begin position="257"/>
        <end position="275"/>
    </location>
</feature>
<feature type="region of interest" description="Disordered" evidence="5">
    <location>
        <begin position="80"/>
        <end position="110"/>
    </location>
</feature>
<dbReference type="InterPro" id="IPR045152">
    <property type="entry name" value="EDC4-like"/>
</dbReference>
<evidence type="ECO:0000259" key="6">
    <source>
        <dbReference type="Pfam" id="PF16529"/>
    </source>
</evidence>
<evidence type="ECO:0000256" key="1">
    <source>
        <dbReference type="ARBA" id="ARBA00004496"/>
    </source>
</evidence>
<keyword evidence="2" id="KW-0963">Cytoplasm</keyword>
<sequence length="579" mass="61601">VQFWKYAVTGACNNSELRVWSCESWQCHQTLQFVPSQQDPPLHPLTLKAAMDPSAGFLLLSDIHRRVVYVVVVNQEVGSAGPSLSVESSSTISNNSGSNSKSTTSTSGSARLVSVSELPVQYPSLFLAITDAAWKPYKRWKHDHGHDHAHNAHGDDMEDDGSGADMVQGVVIKWLLINTKSLQEATLRFQPQTPPALTNTAHSLLDLSSSQDSLVVRDGLTDLSMSFSASLSEVEADGGGLDGQPPPPPPPDALTHGLTSPQMSMNLLTPDSFSSPRKPEECDISDDIQDNGSQASQGSGEAPLAVSETRGGSITANGGRGASAASSPSLEVQQILQDQNGKNCGMEDEGGSEEAELAEEDAAEDEEPEAHRHPQPVVSGPSSSHSHMHIPLTLAQTSYNSIPSSLPSPPQNLLPIRGKLSVLPPPISTILDLPEPPTASQQPNSSPLLIASPQPLPMTSPRPHTAPHDHRNNMASLPQTSPKNISSHSSHHTPLTSPHGPQLPLASPQPLPQGKLPLTSPQLPHAPARMPHTSPQLVPLSSVQQPPLDFIKSITDNNSITATQDVLKSIQRQTSTDIT</sequence>
<dbReference type="PANTHER" id="PTHR15598">
    <property type="entry name" value="ENHANCER OF MRNA-DECAPPING PROTEIN 4"/>
    <property type="match status" value="1"/>
</dbReference>
<feature type="compositionally biased region" description="Polar residues" evidence="5">
    <location>
        <begin position="328"/>
        <end position="342"/>
    </location>
</feature>
<dbReference type="Proteomes" id="UP001497623">
    <property type="component" value="Unassembled WGS sequence"/>
</dbReference>
<keyword evidence="3" id="KW-0853">WD repeat</keyword>
<feature type="compositionally biased region" description="Low complexity" evidence="5">
    <location>
        <begin position="83"/>
        <end position="109"/>
    </location>
</feature>
<feature type="compositionally biased region" description="Low complexity" evidence="5">
    <location>
        <begin position="486"/>
        <end position="508"/>
    </location>
</feature>
<protein>
    <recommendedName>
        <fullName evidence="6">Enhancer of mRNA-decapping protein 4 WD40 repeat region domain-containing protein</fullName>
    </recommendedName>
</protein>
<feature type="region of interest" description="Disordered" evidence="5">
    <location>
        <begin position="231"/>
        <end position="390"/>
    </location>
</feature>
<evidence type="ECO:0000256" key="2">
    <source>
        <dbReference type="ARBA" id="ARBA00022490"/>
    </source>
</evidence>
<feature type="non-terminal residue" evidence="7">
    <location>
        <position position="579"/>
    </location>
</feature>
<feature type="compositionally biased region" description="Acidic residues" evidence="5">
    <location>
        <begin position="346"/>
        <end position="368"/>
    </location>
</feature>
<proteinExistence type="predicted"/>
<feature type="compositionally biased region" description="Low complexity" evidence="5">
    <location>
        <begin position="375"/>
        <end position="390"/>
    </location>
</feature>
<dbReference type="GO" id="GO:0031087">
    <property type="term" value="P:deadenylation-independent decapping of nuclear-transcribed mRNA"/>
    <property type="evidence" value="ECO:0007669"/>
    <property type="project" value="InterPro"/>
</dbReference>
<dbReference type="PANTHER" id="PTHR15598:SF5">
    <property type="entry name" value="ENHANCER OF MRNA-DECAPPING PROTEIN 4"/>
    <property type="match status" value="1"/>
</dbReference>
<accession>A0AAV2SBL4</accession>
<comment type="caution">
    <text evidence="7">The sequence shown here is derived from an EMBL/GenBank/DDBJ whole genome shotgun (WGS) entry which is preliminary data.</text>
</comment>
<dbReference type="Pfam" id="PF16529">
    <property type="entry name" value="Ge1_WD40"/>
    <property type="match status" value="1"/>
</dbReference>
<dbReference type="EMBL" id="CAXKWB010059878">
    <property type="protein sequence ID" value="CAL4182249.1"/>
    <property type="molecule type" value="Genomic_DNA"/>
</dbReference>
<evidence type="ECO:0000313" key="8">
    <source>
        <dbReference type="Proteomes" id="UP001497623"/>
    </source>
</evidence>
<evidence type="ECO:0000256" key="4">
    <source>
        <dbReference type="ARBA" id="ARBA00022737"/>
    </source>
</evidence>
<evidence type="ECO:0000256" key="3">
    <source>
        <dbReference type="ARBA" id="ARBA00022574"/>
    </source>
</evidence>
<gene>
    <name evidence="7" type="ORF">MNOR_LOCUS35544</name>
</gene>
<feature type="compositionally biased region" description="Polar residues" evidence="5">
    <location>
        <begin position="438"/>
        <end position="447"/>
    </location>
</feature>
<dbReference type="InterPro" id="IPR032401">
    <property type="entry name" value="EDC4_WD40"/>
</dbReference>
<evidence type="ECO:0000256" key="5">
    <source>
        <dbReference type="SAM" id="MobiDB-lite"/>
    </source>
</evidence>
<feature type="region of interest" description="Disordered" evidence="5">
    <location>
        <begin position="427"/>
        <end position="534"/>
    </location>
</feature>
<dbReference type="AlphaFoldDB" id="A0AAV2SBL4"/>
<feature type="domain" description="Enhancer of mRNA-decapping protein 4 WD40 repeat region" evidence="6">
    <location>
        <begin position="1"/>
        <end position="76"/>
    </location>
</feature>
<organism evidence="7 8">
    <name type="scientific">Meganyctiphanes norvegica</name>
    <name type="common">Northern krill</name>
    <name type="synonym">Thysanopoda norvegica</name>
    <dbReference type="NCBI Taxonomy" id="48144"/>
    <lineage>
        <taxon>Eukaryota</taxon>
        <taxon>Metazoa</taxon>
        <taxon>Ecdysozoa</taxon>
        <taxon>Arthropoda</taxon>
        <taxon>Crustacea</taxon>
        <taxon>Multicrustacea</taxon>
        <taxon>Malacostraca</taxon>
        <taxon>Eumalacostraca</taxon>
        <taxon>Eucarida</taxon>
        <taxon>Euphausiacea</taxon>
        <taxon>Euphausiidae</taxon>
        <taxon>Meganyctiphanes</taxon>
    </lineage>
</organism>